<evidence type="ECO:0000256" key="3">
    <source>
        <dbReference type="ARBA" id="ARBA00022679"/>
    </source>
</evidence>
<protein>
    <submittedName>
        <fullName evidence="5">Uncharacterized protein</fullName>
    </submittedName>
</protein>
<dbReference type="EMBL" id="OU503043">
    <property type="protein sequence ID" value="CAI9766919.1"/>
    <property type="molecule type" value="Genomic_DNA"/>
</dbReference>
<evidence type="ECO:0000256" key="2">
    <source>
        <dbReference type="ARBA" id="ARBA00022576"/>
    </source>
</evidence>
<dbReference type="Gene3D" id="3.40.640.10">
    <property type="entry name" value="Type I PLP-dependent aspartate aminotransferase-like (Major domain)"/>
    <property type="match status" value="1"/>
</dbReference>
<comment type="cofactor">
    <cofactor evidence="1">
        <name>pyridoxal 5'-phosphate</name>
        <dbReference type="ChEBI" id="CHEBI:597326"/>
    </cofactor>
</comment>
<evidence type="ECO:0000313" key="6">
    <source>
        <dbReference type="Proteomes" id="UP000834106"/>
    </source>
</evidence>
<keyword evidence="3" id="KW-0808">Transferase</keyword>
<keyword evidence="2" id="KW-0032">Aminotransferase</keyword>
<dbReference type="Proteomes" id="UP000834106">
    <property type="component" value="Chromosome 8"/>
</dbReference>
<keyword evidence="4" id="KW-0663">Pyridoxal phosphate</keyword>
<gene>
    <name evidence="5" type="ORF">FPE_LOCUS14349</name>
</gene>
<proteinExistence type="predicted"/>
<dbReference type="PANTHER" id="PTHR43144">
    <property type="entry name" value="AMINOTRANSFERASE"/>
    <property type="match status" value="1"/>
</dbReference>
<organism evidence="5 6">
    <name type="scientific">Fraxinus pennsylvanica</name>
    <dbReference type="NCBI Taxonomy" id="56036"/>
    <lineage>
        <taxon>Eukaryota</taxon>
        <taxon>Viridiplantae</taxon>
        <taxon>Streptophyta</taxon>
        <taxon>Embryophyta</taxon>
        <taxon>Tracheophyta</taxon>
        <taxon>Spermatophyta</taxon>
        <taxon>Magnoliopsida</taxon>
        <taxon>eudicotyledons</taxon>
        <taxon>Gunneridae</taxon>
        <taxon>Pentapetalae</taxon>
        <taxon>asterids</taxon>
        <taxon>lamiids</taxon>
        <taxon>Lamiales</taxon>
        <taxon>Oleaceae</taxon>
        <taxon>Oleeae</taxon>
        <taxon>Fraxinus</taxon>
    </lineage>
</organism>
<dbReference type="GO" id="GO:0008483">
    <property type="term" value="F:transaminase activity"/>
    <property type="evidence" value="ECO:0007669"/>
    <property type="project" value="UniProtKB-KW"/>
</dbReference>
<reference evidence="5" key="1">
    <citation type="submission" date="2023-05" db="EMBL/GenBank/DDBJ databases">
        <authorList>
            <person name="Huff M."/>
        </authorList>
    </citation>
    <scope>NUCLEOTIDE SEQUENCE</scope>
</reference>
<keyword evidence="6" id="KW-1185">Reference proteome</keyword>
<accession>A0AAD1ZCG8</accession>
<dbReference type="AlphaFoldDB" id="A0AAD1ZCG8"/>
<dbReference type="InterPro" id="IPR015421">
    <property type="entry name" value="PyrdxlP-dep_Trfase_major"/>
</dbReference>
<evidence type="ECO:0000313" key="5">
    <source>
        <dbReference type="EMBL" id="CAI9766919.1"/>
    </source>
</evidence>
<sequence>MSWKSSSQLHKSAATHSGAAGFEVLCFSSRRRRRCYCKQSSVTLLQLQKSGSPIYLVSSLPETERYSRLGKVPKTMIWKSSGPALSWGASSIRLILDSKLPSAFPALGGGAGDGCGDLSSDEVALVLSGPIENQRHPRFLGGLSRYQFINPLRETTVTTPPRQHHRHHAARTIISEQGFWEEGSFVRESKYKGAYDHRIFRIRRENEGQFCLLSRQYLFEQLRAAIAKTYYENLGIEEDDIFVSDGAKSDISRLQKFYRIGMLLMVVDALDEIFWRDFIMPSGMMNPPTW</sequence>
<name>A0AAD1ZCG8_9LAMI</name>
<evidence type="ECO:0000256" key="4">
    <source>
        <dbReference type="ARBA" id="ARBA00022898"/>
    </source>
</evidence>
<evidence type="ECO:0000256" key="1">
    <source>
        <dbReference type="ARBA" id="ARBA00001933"/>
    </source>
</evidence>
<dbReference type="InterPro" id="IPR019942">
    <property type="entry name" value="DapL/ALD1"/>
</dbReference>